<dbReference type="Proteomes" id="UP000289738">
    <property type="component" value="Chromosome A03"/>
</dbReference>
<keyword evidence="2" id="KW-1185">Reference proteome</keyword>
<name>A0A445DUA4_ARAHY</name>
<protein>
    <submittedName>
        <fullName evidence="1">Uncharacterized protein</fullName>
    </submittedName>
</protein>
<proteinExistence type="predicted"/>
<organism evidence="1 2">
    <name type="scientific">Arachis hypogaea</name>
    <name type="common">Peanut</name>
    <dbReference type="NCBI Taxonomy" id="3818"/>
    <lineage>
        <taxon>Eukaryota</taxon>
        <taxon>Viridiplantae</taxon>
        <taxon>Streptophyta</taxon>
        <taxon>Embryophyta</taxon>
        <taxon>Tracheophyta</taxon>
        <taxon>Spermatophyta</taxon>
        <taxon>Magnoliopsida</taxon>
        <taxon>eudicotyledons</taxon>
        <taxon>Gunneridae</taxon>
        <taxon>Pentapetalae</taxon>
        <taxon>rosids</taxon>
        <taxon>fabids</taxon>
        <taxon>Fabales</taxon>
        <taxon>Fabaceae</taxon>
        <taxon>Papilionoideae</taxon>
        <taxon>50 kb inversion clade</taxon>
        <taxon>dalbergioids sensu lato</taxon>
        <taxon>Dalbergieae</taxon>
        <taxon>Pterocarpus clade</taxon>
        <taxon>Arachis</taxon>
    </lineage>
</organism>
<dbReference type="STRING" id="3818.A0A445DUA4"/>
<comment type="caution">
    <text evidence="1">The sequence shown here is derived from an EMBL/GenBank/DDBJ whole genome shotgun (WGS) entry which is preliminary data.</text>
</comment>
<evidence type="ECO:0000313" key="1">
    <source>
        <dbReference type="EMBL" id="RYR66760.1"/>
    </source>
</evidence>
<evidence type="ECO:0000313" key="2">
    <source>
        <dbReference type="Proteomes" id="UP000289738"/>
    </source>
</evidence>
<accession>A0A445DUA4</accession>
<sequence length="322" mass="36484">MKSYNIEDADVYSMAKDRNGEDGCNEDFDDACDVGSADTISDEDALDYGNVIGLSDQQIMRKMSNAAMAHIDGMHGYGVPTSKILGYMAGIARGYSLLGFMKKDAYNYIDKMRRSKIADGDSNAAIKNVTSNGSEQMFREIFSKWLYADMEVDEFEFQWDQAADEYGLHQKCWATQMYEKRHMWASAYLRGKFCAGYRTPSRCEGINSHVKKFLTSRHSIVDLVQNLELVVCEYCNNELVAQFTSMYSASVLTTCLDPIEKYAAAVYTRAIFMQVKRKIDGVGGLNFVSKKRVSSTMVCTIEEYGYSKLFDSEAMEERYQGY</sequence>
<dbReference type="PANTHER" id="PTHR47718:SF7">
    <property type="entry name" value="PROTEIN FAR1-RELATED SEQUENCE"/>
    <property type="match status" value="1"/>
</dbReference>
<dbReference type="EMBL" id="SDMP01000003">
    <property type="protein sequence ID" value="RYR66760.1"/>
    <property type="molecule type" value="Genomic_DNA"/>
</dbReference>
<dbReference type="AlphaFoldDB" id="A0A445DUA4"/>
<reference evidence="1 2" key="1">
    <citation type="submission" date="2019-01" db="EMBL/GenBank/DDBJ databases">
        <title>Sequencing of cultivated peanut Arachis hypogaea provides insights into genome evolution and oil improvement.</title>
        <authorList>
            <person name="Chen X."/>
        </authorList>
    </citation>
    <scope>NUCLEOTIDE SEQUENCE [LARGE SCALE GENOMIC DNA]</scope>
    <source>
        <strain evidence="2">cv. Fuhuasheng</strain>
        <tissue evidence="1">Leaves</tissue>
    </source>
</reference>
<gene>
    <name evidence="1" type="ORF">Ahy_A03g012822</name>
</gene>
<dbReference type="PANTHER" id="PTHR47718">
    <property type="entry name" value="OS01G0519700 PROTEIN"/>
    <property type="match status" value="1"/>
</dbReference>